<keyword evidence="3" id="KW-1185">Reference proteome</keyword>
<sequence length="112" mass="12214">MALTKINLVSKTSVIFTLVAVSGPKLVTLIVYSTKAPFKTTPDTLTVLTTVKLIAGRTLIVSMLLILSPMLEIFVLLMVTLFSMYPVPMAFTIKEIIYDSPGAKLVIVQLIV</sequence>
<organism evidence="2 3">
    <name type="scientific">Methanobrevibacter curvatus</name>
    <dbReference type="NCBI Taxonomy" id="49547"/>
    <lineage>
        <taxon>Archaea</taxon>
        <taxon>Methanobacteriati</taxon>
        <taxon>Methanobacteriota</taxon>
        <taxon>Methanomada group</taxon>
        <taxon>Methanobacteria</taxon>
        <taxon>Methanobacteriales</taxon>
        <taxon>Methanobacteriaceae</taxon>
        <taxon>Methanobrevibacter</taxon>
    </lineage>
</organism>
<gene>
    <name evidence="2" type="ORF">MBCUR_17300</name>
</gene>
<evidence type="ECO:0000256" key="1">
    <source>
        <dbReference type="SAM" id="Phobius"/>
    </source>
</evidence>
<name>A0A165ZE99_9EURY</name>
<dbReference type="Proteomes" id="UP000077245">
    <property type="component" value="Unassembled WGS sequence"/>
</dbReference>
<evidence type="ECO:0000313" key="3">
    <source>
        <dbReference type="Proteomes" id="UP000077245"/>
    </source>
</evidence>
<keyword evidence="1" id="KW-0812">Transmembrane</keyword>
<comment type="caution">
    <text evidence="2">The sequence shown here is derived from an EMBL/GenBank/DDBJ whole genome shotgun (WGS) entry which is preliminary data.</text>
</comment>
<protein>
    <submittedName>
        <fullName evidence="2">Uncharacterized protein</fullName>
    </submittedName>
</protein>
<proteinExistence type="predicted"/>
<feature type="transmembrane region" description="Helical" evidence="1">
    <location>
        <begin position="12"/>
        <end position="32"/>
    </location>
</feature>
<feature type="transmembrane region" description="Helical" evidence="1">
    <location>
        <begin position="44"/>
        <end position="67"/>
    </location>
</feature>
<accession>A0A165ZE99</accession>
<dbReference type="AlphaFoldDB" id="A0A165ZE99"/>
<dbReference type="EMBL" id="LWMV01000209">
    <property type="protein sequence ID" value="KZX10603.1"/>
    <property type="molecule type" value="Genomic_DNA"/>
</dbReference>
<keyword evidence="1" id="KW-1133">Transmembrane helix</keyword>
<keyword evidence="1" id="KW-0472">Membrane</keyword>
<evidence type="ECO:0000313" key="2">
    <source>
        <dbReference type="EMBL" id="KZX10603.1"/>
    </source>
</evidence>
<reference evidence="2 3" key="1">
    <citation type="submission" date="2016-04" db="EMBL/GenBank/DDBJ databases">
        <title>Genome sequence of Methanobrevibacter curvatus DSM 11111.</title>
        <authorList>
            <person name="Poehlein A."/>
            <person name="Seedorf H."/>
            <person name="Daniel R."/>
        </authorList>
    </citation>
    <scope>NUCLEOTIDE SEQUENCE [LARGE SCALE GENOMIC DNA]</scope>
    <source>
        <strain evidence="2 3">DSM 11111</strain>
    </source>
</reference>